<dbReference type="SUPFAM" id="SSF53335">
    <property type="entry name" value="S-adenosyl-L-methionine-dependent methyltransferases"/>
    <property type="match status" value="1"/>
</dbReference>
<evidence type="ECO:0000313" key="10">
    <source>
        <dbReference type="EMBL" id="KDR07955.1"/>
    </source>
</evidence>
<dbReference type="InterPro" id="IPR029063">
    <property type="entry name" value="SAM-dependent_MTases_sf"/>
</dbReference>
<dbReference type="OMA" id="FQSESVW"/>
<dbReference type="GO" id="GO:0005737">
    <property type="term" value="C:cytoplasm"/>
    <property type="evidence" value="ECO:0007669"/>
    <property type="project" value="UniProtKB-SubCell"/>
</dbReference>
<keyword evidence="11" id="KW-1185">Reference proteome</keyword>
<dbReference type="InterPro" id="IPR019410">
    <property type="entry name" value="Methyltransf_16"/>
</dbReference>
<evidence type="ECO:0000256" key="9">
    <source>
        <dbReference type="ARBA" id="ARBA00038126"/>
    </source>
</evidence>
<accession>A0A067QHT1</accession>
<dbReference type="FunCoup" id="A0A067QHT1">
    <property type="interactions" value="2108"/>
</dbReference>
<evidence type="ECO:0000256" key="7">
    <source>
        <dbReference type="ARBA" id="ARBA00022691"/>
    </source>
</evidence>
<dbReference type="PANTHER" id="PTHR14614:SF39">
    <property type="entry name" value="HISTIDINE PROTEIN METHYLTRANSFERASE 1 HOMOLOG"/>
    <property type="match status" value="1"/>
</dbReference>
<keyword evidence="4" id="KW-0963">Cytoplasm</keyword>
<dbReference type="AlphaFoldDB" id="A0A067QHT1"/>
<dbReference type="EC" id="2.1.1.85" evidence="3"/>
<evidence type="ECO:0000256" key="2">
    <source>
        <dbReference type="ARBA" id="ARBA00004496"/>
    </source>
</evidence>
<dbReference type="CDD" id="cd02440">
    <property type="entry name" value="AdoMet_MTases"/>
    <property type="match status" value="1"/>
</dbReference>
<keyword evidence="5" id="KW-0489">Methyltransferase</keyword>
<protein>
    <recommendedName>
        <fullName evidence="3">protein-histidine N-methyltransferase</fullName>
        <ecNumber evidence="3">2.1.1.85</ecNumber>
    </recommendedName>
</protein>
<dbReference type="GO" id="GO:0018064">
    <property type="term" value="F:protein-L-histidine N-tele-methyltransferase activity"/>
    <property type="evidence" value="ECO:0007669"/>
    <property type="project" value="UniProtKB-EC"/>
</dbReference>
<dbReference type="Proteomes" id="UP000027135">
    <property type="component" value="Unassembled WGS sequence"/>
</dbReference>
<sequence>MYFSFRHWTLECAQWNAQEKLASQTTDSKDSCTETLQWLPANEILPSSEQNLQLSVCIYPCGKYKLKHVPFEEAIKHLSGINGEEFIAEAEALHLDLLPGKYEGGLKIWECTRDLADFLMREGIDFTGKQILDLGCGTGLLGILAMYLGAKSVHFQDYNGSVIRAVTIPNVKMNTSELQKDGTVSSSRFFAGDWKDFADLMSAELSENKNRYDFILTSETIYNPNNQRKLLAIFKECLKPGGVIYLAVKVHYFGVGGGIRQFQNLLANDSSFQTNVCWTCSQGIQREILKIRFSHTSPCD</sequence>
<dbReference type="InParanoid" id="A0A067QHT1"/>
<reference evidence="10 11" key="1">
    <citation type="journal article" date="2014" name="Nat. Commun.">
        <title>Molecular traces of alternative social organization in a termite genome.</title>
        <authorList>
            <person name="Terrapon N."/>
            <person name="Li C."/>
            <person name="Robertson H.M."/>
            <person name="Ji L."/>
            <person name="Meng X."/>
            <person name="Booth W."/>
            <person name="Chen Z."/>
            <person name="Childers C.P."/>
            <person name="Glastad K.M."/>
            <person name="Gokhale K."/>
            <person name="Gowin J."/>
            <person name="Gronenberg W."/>
            <person name="Hermansen R.A."/>
            <person name="Hu H."/>
            <person name="Hunt B.G."/>
            <person name="Huylmans A.K."/>
            <person name="Khalil S.M."/>
            <person name="Mitchell R.D."/>
            <person name="Munoz-Torres M.C."/>
            <person name="Mustard J.A."/>
            <person name="Pan H."/>
            <person name="Reese J.T."/>
            <person name="Scharf M.E."/>
            <person name="Sun F."/>
            <person name="Vogel H."/>
            <person name="Xiao J."/>
            <person name="Yang W."/>
            <person name="Yang Z."/>
            <person name="Yang Z."/>
            <person name="Zhou J."/>
            <person name="Zhu J."/>
            <person name="Brent C.S."/>
            <person name="Elsik C.G."/>
            <person name="Goodisman M.A."/>
            <person name="Liberles D.A."/>
            <person name="Roe R.M."/>
            <person name="Vargo E.L."/>
            <person name="Vilcinskas A."/>
            <person name="Wang J."/>
            <person name="Bornberg-Bauer E."/>
            <person name="Korb J."/>
            <person name="Zhang G."/>
            <person name="Liebig J."/>
        </authorList>
    </citation>
    <scope>NUCLEOTIDE SEQUENCE [LARGE SCALE GENOMIC DNA]</scope>
    <source>
        <tissue evidence="10">Whole organism</tissue>
    </source>
</reference>
<gene>
    <name evidence="10" type="ORF">L798_01609</name>
</gene>
<evidence type="ECO:0000256" key="3">
    <source>
        <dbReference type="ARBA" id="ARBA00012533"/>
    </source>
</evidence>
<dbReference type="STRING" id="136037.A0A067QHT1"/>
<evidence type="ECO:0000256" key="8">
    <source>
        <dbReference type="ARBA" id="ARBA00023242"/>
    </source>
</evidence>
<dbReference type="GO" id="GO:0005634">
    <property type="term" value="C:nucleus"/>
    <property type="evidence" value="ECO:0007669"/>
    <property type="project" value="UniProtKB-SubCell"/>
</dbReference>
<proteinExistence type="inferred from homology"/>
<dbReference type="Gene3D" id="3.40.50.150">
    <property type="entry name" value="Vaccinia Virus protein VP39"/>
    <property type="match status" value="1"/>
</dbReference>
<keyword evidence="8" id="KW-0539">Nucleus</keyword>
<dbReference type="eggNOG" id="KOG2920">
    <property type="taxonomic scope" value="Eukaryota"/>
</dbReference>
<keyword evidence="7" id="KW-0949">S-adenosyl-L-methionine</keyword>
<organism evidence="10 11">
    <name type="scientific">Zootermopsis nevadensis</name>
    <name type="common">Dampwood termite</name>
    <dbReference type="NCBI Taxonomy" id="136037"/>
    <lineage>
        <taxon>Eukaryota</taxon>
        <taxon>Metazoa</taxon>
        <taxon>Ecdysozoa</taxon>
        <taxon>Arthropoda</taxon>
        <taxon>Hexapoda</taxon>
        <taxon>Insecta</taxon>
        <taxon>Pterygota</taxon>
        <taxon>Neoptera</taxon>
        <taxon>Polyneoptera</taxon>
        <taxon>Dictyoptera</taxon>
        <taxon>Blattodea</taxon>
        <taxon>Blattoidea</taxon>
        <taxon>Termitoidae</taxon>
        <taxon>Termopsidae</taxon>
        <taxon>Zootermopsis</taxon>
    </lineage>
</organism>
<dbReference type="EMBL" id="KK853387">
    <property type="protein sequence ID" value="KDR07955.1"/>
    <property type="molecule type" value="Genomic_DNA"/>
</dbReference>
<evidence type="ECO:0000256" key="6">
    <source>
        <dbReference type="ARBA" id="ARBA00022679"/>
    </source>
</evidence>
<evidence type="ECO:0000256" key="4">
    <source>
        <dbReference type="ARBA" id="ARBA00022490"/>
    </source>
</evidence>
<evidence type="ECO:0000313" key="11">
    <source>
        <dbReference type="Proteomes" id="UP000027135"/>
    </source>
</evidence>
<keyword evidence="6" id="KW-0808">Transferase</keyword>
<comment type="similarity">
    <text evidence="9">Belongs to the methyltransferase superfamily. METTL18 family.</text>
</comment>
<name>A0A067QHT1_ZOONE</name>
<comment type="subcellular location">
    <subcellularLocation>
        <location evidence="2">Cytoplasm</location>
    </subcellularLocation>
    <subcellularLocation>
        <location evidence="1">Nucleus</location>
    </subcellularLocation>
</comment>
<dbReference type="PANTHER" id="PTHR14614">
    <property type="entry name" value="HEPATOCELLULAR CARCINOMA-ASSOCIATED ANTIGEN"/>
    <property type="match status" value="1"/>
</dbReference>
<dbReference type="Pfam" id="PF13489">
    <property type="entry name" value="Methyltransf_23"/>
    <property type="match status" value="1"/>
</dbReference>
<dbReference type="GO" id="GO:0032259">
    <property type="term" value="P:methylation"/>
    <property type="evidence" value="ECO:0007669"/>
    <property type="project" value="UniProtKB-KW"/>
</dbReference>
<evidence type="ECO:0000256" key="1">
    <source>
        <dbReference type="ARBA" id="ARBA00004123"/>
    </source>
</evidence>
<evidence type="ECO:0000256" key="5">
    <source>
        <dbReference type="ARBA" id="ARBA00022603"/>
    </source>
</evidence>